<evidence type="ECO:0000259" key="7">
    <source>
        <dbReference type="PROSITE" id="PS50893"/>
    </source>
</evidence>
<evidence type="ECO:0000256" key="4">
    <source>
        <dbReference type="ARBA" id="ARBA00022840"/>
    </source>
</evidence>
<dbReference type="SUPFAM" id="SSF52540">
    <property type="entry name" value="P-loop containing nucleoside triphosphate hydrolases"/>
    <property type="match status" value="1"/>
</dbReference>
<dbReference type="SMART" id="SM00382">
    <property type="entry name" value="AAA"/>
    <property type="match status" value="1"/>
</dbReference>
<dbReference type="Gene3D" id="3.40.50.300">
    <property type="entry name" value="P-loop containing nucleotide triphosphate hydrolases"/>
    <property type="match status" value="1"/>
</dbReference>
<dbReference type="NCBIfam" id="NF010061">
    <property type="entry name" value="PRK13538.1"/>
    <property type="match status" value="1"/>
</dbReference>
<dbReference type="InterPro" id="IPR003593">
    <property type="entry name" value="AAA+_ATPase"/>
</dbReference>
<keyword evidence="5" id="KW-1278">Translocase</keyword>
<evidence type="ECO:0000256" key="1">
    <source>
        <dbReference type="ARBA" id="ARBA00022448"/>
    </source>
</evidence>
<dbReference type="PROSITE" id="PS00211">
    <property type="entry name" value="ABC_TRANSPORTER_1"/>
    <property type="match status" value="1"/>
</dbReference>
<keyword evidence="3" id="KW-0201">Cytochrome c-type biogenesis</keyword>
<accession>A0ABU2ZLY4</accession>
<dbReference type="EMBL" id="JAVRHX010000001">
    <property type="protein sequence ID" value="MDT0593641.1"/>
    <property type="molecule type" value="Genomic_DNA"/>
</dbReference>
<dbReference type="InterPro" id="IPR027417">
    <property type="entry name" value="P-loop_NTPase"/>
</dbReference>
<evidence type="ECO:0000313" key="9">
    <source>
        <dbReference type="Proteomes" id="UP001253545"/>
    </source>
</evidence>
<gene>
    <name evidence="8" type="primary">ccmA</name>
    <name evidence="8" type="ORF">RM552_02135</name>
</gene>
<dbReference type="PROSITE" id="PS50893">
    <property type="entry name" value="ABC_TRANSPORTER_2"/>
    <property type="match status" value="1"/>
</dbReference>
<dbReference type="RefSeq" id="WP_311367148.1">
    <property type="nucleotide sequence ID" value="NZ_JAVRHX010000001.1"/>
</dbReference>
<comment type="caution">
    <text evidence="8">The sequence shown here is derived from an EMBL/GenBank/DDBJ whole genome shotgun (WGS) entry which is preliminary data.</text>
</comment>
<keyword evidence="1" id="KW-0813">Transport</keyword>
<dbReference type="InterPro" id="IPR005895">
    <property type="entry name" value="ABC_transptr_haem_export_CcmA"/>
</dbReference>
<keyword evidence="6" id="KW-0472">Membrane</keyword>
<keyword evidence="4" id="KW-0067">ATP-binding</keyword>
<name>A0ABU2ZLY4_9ALTE</name>
<keyword evidence="9" id="KW-1185">Reference proteome</keyword>
<dbReference type="PANTHER" id="PTHR43499:SF1">
    <property type="entry name" value="ABC TRANSPORTER I FAMILY MEMBER 1"/>
    <property type="match status" value="1"/>
</dbReference>
<evidence type="ECO:0000256" key="6">
    <source>
        <dbReference type="ARBA" id="ARBA00023136"/>
    </source>
</evidence>
<evidence type="ECO:0000256" key="3">
    <source>
        <dbReference type="ARBA" id="ARBA00022748"/>
    </source>
</evidence>
<organism evidence="8 9">
    <name type="scientific">Glaciecola petra</name>
    <dbReference type="NCBI Taxonomy" id="3075602"/>
    <lineage>
        <taxon>Bacteria</taxon>
        <taxon>Pseudomonadati</taxon>
        <taxon>Pseudomonadota</taxon>
        <taxon>Gammaproteobacteria</taxon>
        <taxon>Alteromonadales</taxon>
        <taxon>Alteromonadaceae</taxon>
        <taxon>Glaciecola</taxon>
    </lineage>
</organism>
<evidence type="ECO:0000256" key="2">
    <source>
        <dbReference type="ARBA" id="ARBA00022741"/>
    </source>
</evidence>
<reference evidence="8 9" key="1">
    <citation type="submission" date="2023-09" db="EMBL/GenBank/DDBJ databases">
        <authorList>
            <person name="Rey-Velasco X."/>
        </authorList>
    </citation>
    <scope>NUCLEOTIDE SEQUENCE [LARGE SCALE GENOMIC DNA]</scope>
    <source>
        <strain evidence="8 9">P117</strain>
    </source>
</reference>
<keyword evidence="2" id="KW-0547">Nucleotide-binding</keyword>
<evidence type="ECO:0000256" key="5">
    <source>
        <dbReference type="ARBA" id="ARBA00022967"/>
    </source>
</evidence>
<evidence type="ECO:0000313" key="8">
    <source>
        <dbReference type="EMBL" id="MDT0593641.1"/>
    </source>
</evidence>
<dbReference type="Proteomes" id="UP001253545">
    <property type="component" value="Unassembled WGS sequence"/>
</dbReference>
<dbReference type="InterPro" id="IPR017871">
    <property type="entry name" value="ABC_transporter-like_CS"/>
</dbReference>
<dbReference type="Pfam" id="PF00005">
    <property type="entry name" value="ABC_tran"/>
    <property type="match status" value="1"/>
</dbReference>
<protein>
    <submittedName>
        <fullName evidence="8">Cytochrome c biogenesis heme-transporting ATPase CcmA</fullName>
    </submittedName>
</protein>
<dbReference type="PANTHER" id="PTHR43499">
    <property type="entry name" value="ABC TRANSPORTER I FAMILY MEMBER 1"/>
    <property type="match status" value="1"/>
</dbReference>
<dbReference type="NCBIfam" id="TIGR01189">
    <property type="entry name" value="ccmA"/>
    <property type="match status" value="1"/>
</dbReference>
<proteinExistence type="predicted"/>
<feature type="domain" description="ABC transporter" evidence="7">
    <location>
        <begin position="3"/>
        <end position="230"/>
    </location>
</feature>
<sequence>MNLPILDATNICCEKQDRILFQDIDLTINSGELVFLRGENGAGKTSLLRILVGLGAQSAMSVSKVTINGHCVKSELNLAGQKLIYCGHKLGFSGLLSAQENLQYWMSLSGQGLVKSTHSAEDTKGQAGTDRPNIIIEVLQELGLAGLEEVPVKQLSAGQQRRVGLAKLWLHKSSNLWVLDEPFTALDTHIVSILEAHITQFLKSGGAVLMTSHQQTNIDYPHKTLELEYMW</sequence>
<dbReference type="InterPro" id="IPR003439">
    <property type="entry name" value="ABC_transporter-like_ATP-bd"/>
</dbReference>